<reference evidence="1" key="2">
    <citation type="journal article" date="2014" name="ISME J.">
        <title>Microbial stratification in low pH oxic and suboxic macroscopic growths along an acid mine drainage.</title>
        <authorList>
            <person name="Mendez-Garcia C."/>
            <person name="Mesa V."/>
            <person name="Sprenger R.R."/>
            <person name="Richter M."/>
            <person name="Diez M.S."/>
            <person name="Solano J."/>
            <person name="Bargiela R."/>
            <person name="Golyshina O.V."/>
            <person name="Manteca A."/>
            <person name="Ramos J.L."/>
            <person name="Gallego J.R."/>
            <person name="Llorente I."/>
            <person name="Martins Dos Santos V.A."/>
            <person name="Jensen O.N."/>
            <person name="Pelaez A.I."/>
            <person name="Sanchez J."/>
            <person name="Ferrer M."/>
        </authorList>
    </citation>
    <scope>NUCLEOTIDE SEQUENCE</scope>
</reference>
<protein>
    <submittedName>
        <fullName evidence="1">Radical SAM domain-containing protein</fullName>
    </submittedName>
</protein>
<gene>
    <name evidence="1" type="ORF">B1B_03307</name>
</gene>
<feature type="non-terminal residue" evidence="1">
    <location>
        <position position="79"/>
    </location>
</feature>
<dbReference type="AlphaFoldDB" id="T1BTS5"/>
<accession>T1BTS5</accession>
<proteinExistence type="predicted"/>
<organism evidence="1">
    <name type="scientific">mine drainage metagenome</name>
    <dbReference type="NCBI Taxonomy" id="410659"/>
    <lineage>
        <taxon>unclassified sequences</taxon>
        <taxon>metagenomes</taxon>
        <taxon>ecological metagenomes</taxon>
    </lineage>
</organism>
<sequence length="79" mass="8934">MPVHFCSSGFKDSVQLRERLKRRAERTARPFQRITPDGTLVMGIVELPHGEADLPRVLRALGKPRGPPEGTYVVDLVRR</sequence>
<dbReference type="EMBL" id="AUZY01002029">
    <property type="protein sequence ID" value="EQD73267.1"/>
    <property type="molecule type" value="Genomic_DNA"/>
</dbReference>
<name>T1BTS5_9ZZZZ</name>
<evidence type="ECO:0000313" key="1">
    <source>
        <dbReference type="EMBL" id="EQD73267.1"/>
    </source>
</evidence>
<comment type="caution">
    <text evidence="1">The sequence shown here is derived from an EMBL/GenBank/DDBJ whole genome shotgun (WGS) entry which is preliminary data.</text>
</comment>
<reference evidence="1" key="1">
    <citation type="submission" date="2013-08" db="EMBL/GenBank/DDBJ databases">
        <authorList>
            <person name="Mendez C."/>
            <person name="Richter M."/>
            <person name="Ferrer M."/>
            <person name="Sanchez J."/>
        </authorList>
    </citation>
    <scope>NUCLEOTIDE SEQUENCE</scope>
</reference>